<evidence type="ECO:0000313" key="7">
    <source>
        <dbReference type="EMBL" id="CEF69590.1"/>
    </source>
</evidence>
<dbReference type="AlphaFoldDB" id="A0A090MZV4"/>
<dbReference type="WBParaSite" id="SRAE_2000423800.1">
    <property type="protein sequence ID" value="SRAE_2000423800.1"/>
    <property type="gene ID" value="WBGene00264467"/>
</dbReference>
<feature type="transmembrane region" description="Helical" evidence="5">
    <location>
        <begin position="25"/>
        <end position="45"/>
    </location>
</feature>
<keyword evidence="8" id="KW-1185">Reference proteome</keyword>
<dbReference type="EMBL" id="LN609529">
    <property type="protein sequence ID" value="CEF69590.1"/>
    <property type="molecule type" value="Genomic_DNA"/>
</dbReference>
<dbReference type="GO" id="GO:0004930">
    <property type="term" value="F:G protein-coupled receptor activity"/>
    <property type="evidence" value="ECO:0007669"/>
    <property type="project" value="InterPro"/>
</dbReference>
<dbReference type="InterPro" id="IPR017452">
    <property type="entry name" value="GPCR_Rhodpsn_7TM"/>
</dbReference>
<dbReference type="PANTHER" id="PTHR23360">
    <property type="entry name" value="G-PROTEIN COUPLED RECEPTORS FAMILY 1 PROFILE DOMAIN-CONTAINING PROTEIN-RELATED"/>
    <property type="match status" value="1"/>
</dbReference>
<dbReference type="InterPro" id="IPR000276">
    <property type="entry name" value="GPCR_Rhodpsn"/>
</dbReference>
<dbReference type="RefSeq" id="XP_024508789.1">
    <property type="nucleotide sequence ID" value="XM_024643083.1"/>
</dbReference>
<dbReference type="STRING" id="34506.A0A090MZV4"/>
<evidence type="ECO:0000256" key="5">
    <source>
        <dbReference type="SAM" id="Phobius"/>
    </source>
</evidence>
<reference evidence="9" key="2">
    <citation type="submission" date="2020-12" db="UniProtKB">
        <authorList>
            <consortium name="WormBaseParasite"/>
        </authorList>
    </citation>
    <scope>IDENTIFICATION</scope>
</reference>
<dbReference type="Proteomes" id="UP000035682">
    <property type="component" value="Unplaced"/>
</dbReference>
<evidence type="ECO:0000313" key="10">
    <source>
        <dbReference type="WormBase" id="SRAE_2000423800"/>
    </source>
</evidence>
<dbReference type="InterPro" id="IPR047130">
    <property type="entry name" value="7TM_GPCR_Srsx_nematod"/>
</dbReference>
<organism evidence="7">
    <name type="scientific">Strongyloides ratti</name>
    <name type="common">Parasitic roundworm</name>
    <dbReference type="NCBI Taxonomy" id="34506"/>
    <lineage>
        <taxon>Eukaryota</taxon>
        <taxon>Metazoa</taxon>
        <taxon>Ecdysozoa</taxon>
        <taxon>Nematoda</taxon>
        <taxon>Chromadorea</taxon>
        <taxon>Rhabditida</taxon>
        <taxon>Tylenchina</taxon>
        <taxon>Panagrolaimomorpha</taxon>
        <taxon>Strongyloidoidea</taxon>
        <taxon>Strongyloididae</taxon>
        <taxon>Strongyloides</taxon>
    </lineage>
</organism>
<feature type="transmembrane region" description="Helical" evidence="5">
    <location>
        <begin position="66"/>
        <end position="90"/>
    </location>
</feature>
<comment type="subcellular location">
    <subcellularLocation>
        <location evidence="1">Membrane</location>
    </subcellularLocation>
</comment>
<dbReference type="GeneID" id="36381960"/>
<evidence type="ECO:0000256" key="1">
    <source>
        <dbReference type="ARBA" id="ARBA00004370"/>
    </source>
</evidence>
<evidence type="ECO:0000256" key="4">
    <source>
        <dbReference type="ARBA" id="ARBA00023136"/>
    </source>
</evidence>
<dbReference type="SUPFAM" id="SSF81321">
    <property type="entry name" value="Family A G protein-coupled receptor-like"/>
    <property type="match status" value="1"/>
</dbReference>
<dbReference type="PROSITE" id="PS50262">
    <property type="entry name" value="G_PROTEIN_RECEP_F1_2"/>
    <property type="match status" value="1"/>
</dbReference>
<keyword evidence="3 5" id="KW-1133">Transmembrane helix</keyword>
<evidence type="ECO:0000313" key="8">
    <source>
        <dbReference type="Proteomes" id="UP000035682"/>
    </source>
</evidence>
<keyword evidence="2 5" id="KW-0812">Transmembrane</keyword>
<reference evidence="7 8" key="1">
    <citation type="submission" date="2014-09" db="EMBL/GenBank/DDBJ databases">
        <authorList>
            <person name="Martin A.A."/>
        </authorList>
    </citation>
    <scope>NUCLEOTIDE SEQUENCE</scope>
    <source>
        <strain evidence="8">ED321</strain>
        <strain evidence="7">ED321 Heterogonic</strain>
    </source>
</reference>
<name>A0A090MZV4_STRRB</name>
<evidence type="ECO:0000256" key="2">
    <source>
        <dbReference type="ARBA" id="ARBA00022692"/>
    </source>
</evidence>
<keyword evidence="7" id="KW-0675">Receptor</keyword>
<evidence type="ECO:0000256" key="3">
    <source>
        <dbReference type="ARBA" id="ARBA00022989"/>
    </source>
</evidence>
<dbReference type="OrthoDB" id="5820127at2759"/>
<sequence length="255" mass="29267">MLVFEFFSGIRIFTGLSEMKRSTCFYMIFIHLFSSCTSKWLMFAIGIDRLLAILKPINYKCWNNSIYSVIISIPGLLFALIIISIQFIFVNDKQINICNPLSAMNIEIKNIYLCIILGICLSTIIVYSLTFLFLSKIGKKNLKNDHLLLTVHKEMAITLGINTFFFVLSTTMGYIITGIVQMFSISNVIKESFDALVVIPILLSSSCTFYLLYWRAHLYKKAFKKQLISINCFSNKRKKQIKSSHIKLTQIKNIG</sequence>
<dbReference type="Gene3D" id="1.20.1070.10">
    <property type="entry name" value="Rhodopsin 7-helix transmembrane proteins"/>
    <property type="match status" value="1"/>
</dbReference>
<dbReference type="PANTHER" id="PTHR23360:SF37">
    <property type="entry name" value="G-PROTEIN COUPLED RECEPTORS FAMILY 1 PROFILE DOMAIN-CONTAINING PROTEIN"/>
    <property type="match status" value="1"/>
</dbReference>
<dbReference type="GO" id="GO:0016020">
    <property type="term" value="C:membrane"/>
    <property type="evidence" value="ECO:0007669"/>
    <property type="project" value="UniProtKB-SubCell"/>
</dbReference>
<dbReference type="InterPro" id="IPR019424">
    <property type="entry name" value="7TM_GPCR_Srsx"/>
</dbReference>
<keyword evidence="4 5" id="KW-0472">Membrane</keyword>
<dbReference type="OMA" id="YYWRSTD"/>
<evidence type="ECO:0000259" key="6">
    <source>
        <dbReference type="PROSITE" id="PS50262"/>
    </source>
</evidence>
<proteinExistence type="predicted"/>
<feature type="transmembrane region" description="Helical" evidence="5">
    <location>
        <begin position="110"/>
        <end position="134"/>
    </location>
</feature>
<dbReference type="WormBase" id="SRAE_2000423800">
    <property type="protein sequence ID" value="SRP02650"/>
    <property type="gene ID" value="WBGene00264467"/>
</dbReference>
<evidence type="ECO:0000313" key="9">
    <source>
        <dbReference type="WBParaSite" id="SRAE_2000423800.1"/>
    </source>
</evidence>
<dbReference type="Pfam" id="PF10320">
    <property type="entry name" value="7TM_GPCR_Srsx"/>
    <property type="match status" value="1"/>
</dbReference>
<dbReference type="CTD" id="36381960"/>
<feature type="transmembrane region" description="Helical" evidence="5">
    <location>
        <begin position="195"/>
        <end position="214"/>
    </location>
</feature>
<gene>
    <name evidence="7 9 10" type="ORF">SRAE_2000423800</name>
</gene>
<protein>
    <submittedName>
        <fullName evidence="7">GPCR, rhodopsin-like, 7TM domain and 7TM GPCR, olfactory receptor/chemoreceptor Srsx family-containing protein</fullName>
    </submittedName>
</protein>
<feature type="domain" description="G-protein coupled receptors family 1 profile" evidence="6">
    <location>
        <begin position="1"/>
        <end position="213"/>
    </location>
</feature>
<dbReference type="SMART" id="SM01381">
    <property type="entry name" value="7TM_GPCR_Srsx"/>
    <property type="match status" value="1"/>
</dbReference>
<accession>A0A090MZV4</accession>
<feature type="transmembrane region" description="Helical" evidence="5">
    <location>
        <begin position="155"/>
        <end position="183"/>
    </location>
</feature>